<organism evidence="2 3">
    <name type="scientific">Ostreobium quekettii</name>
    <dbReference type="NCBI Taxonomy" id="121088"/>
    <lineage>
        <taxon>Eukaryota</taxon>
        <taxon>Viridiplantae</taxon>
        <taxon>Chlorophyta</taxon>
        <taxon>core chlorophytes</taxon>
        <taxon>Ulvophyceae</taxon>
        <taxon>TCBD clade</taxon>
        <taxon>Bryopsidales</taxon>
        <taxon>Ostreobineae</taxon>
        <taxon>Ostreobiaceae</taxon>
        <taxon>Ostreobium</taxon>
    </lineage>
</organism>
<dbReference type="AlphaFoldDB" id="A0A8S1IZX9"/>
<comment type="caution">
    <text evidence="2">The sequence shown here is derived from an EMBL/GenBank/DDBJ whole genome shotgun (WGS) entry which is preliminary data.</text>
</comment>
<dbReference type="PANTHER" id="PTHR35305">
    <property type="entry name" value="FAD-BINDING PROTEIN"/>
    <property type="match status" value="1"/>
</dbReference>
<evidence type="ECO:0000313" key="2">
    <source>
        <dbReference type="EMBL" id="CAD7696804.1"/>
    </source>
</evidence>
<reference evidence="2" key="1">
    <citation type="submission" date="2020-12" db="EMBL/GenBank/DDBJ databases">
        <authorList>
            <person name="Iha C."/>
        </authorList>
    </citation>
    <scope>NUCLEOTIDE SEQUENCE</scope>
</reference>
<protein>
    <submittedName>
        <fullName evidence="2">Uncharacterized protein</fullName>
    </submittedName>
</protein>
<evidence type="ECO:0000256" key="1">
    <source>
        <dbReference type="SAM" id="MobiDB-lite"/>
    </source>
</evidence>
<dbReference type="EMBL" id="CAJHUC010000549">
    <property type="protein sequence ID" value="CAD7696804.1"/>
    <property type="molecule type" value="Genomic_DNA"/>
</dbReference>
<dbReference type="OrthoDB" id="513373at2759"/>
<accession>A0A8S1IZX9</accession>
<dbReference type="Proteomes" id="UP000708148">
    <property type="component" value="Unassembled WGS sequence"/>
</dbReference>
<feature type="compositionally biased region" description="Polar residues" evidence="1">
    <location>
        <begin position="139"/>
        <end position="154"/>
    </location>
</feature>
<dbReference type="PANTHER" id="PTHR35305:SF2">
    <property type="entry name" value="FAD-BINDING PROTEIN"/>
    <property type="match status" value="1"/>
</dbReference>
<evidence type="ECO:0000313" key="3">
    <source>
        <dbReference type="Proteomes" id="UP000708148"/>
    </source>
</evidence>
<sequence length="242" mass="26914">MDGTGRSLKDSATEMCAILQKWQEQKARGADALLRITGHLKSIQSSTSEPPHIVKEVAKQAPSLRLDAYLKSGWLIDGGQGWEQAQSLQDQYLRLQHVHAASGSLLSRLQALVEQAQQQWEAAPEFQPTWGRPDSGMDTSTHTGMHSAISSENTQGEDHSTAVVDVTSTNRSEECSGSDILFMMVSLLDGLEKELQIMDRVCPSIQLDTPVDELDIYCTVWQLQPYLDEDLLADFLNRFPSR</sequence>
<name>A0A8S1IZX9_9CHLO</name>
<proteinExistence type="predicted"/>
<keyword evidence="3" id="KW-1185">Reference proteome</keyword>
<gene>
    <name evidence="2" type="ORF">OSTQU699_LOCUS2165</name>
</gene>
<feature type="region of interest" description="Disordered" evidence="1">
    <location>
        <begin position="139"/>
        <end position="159"/>
    </location>
</feature>